<evidence type="ECO:0000313" key="5">
    <source>
        <dbReference type="EMBL" id="RHF73500.1"/>
    </source>
</evidence>
<keyword evidence="3" id="KW-0063">Aspartyl esterase</keyword>
<evidence type="ECO:0000259" key="4">
    <source>
        <dbReference type="Pfam" id="PF01095"/>
    </source>
</evidence>
<dbReference type="GO" id="GO:0030599">
    <property type="term" value="F:pectinesterase activity"/>
    <property type="evidence" value="ECO:0007669"/>
    <property type="project" value="InterPro"/>
</dbReference>
<dbReference type="SUPFAM" id="SSF51126">
    <property type="entry name" value="Pectin lyase-like"/>
    <property type="match status" value="1"/>
</dbReference>
<organism evidence="5 6">
    <name type="scientific">Fusobacterium mortiferum</name>
    <dbReference type="NCBI Taxonomy" id="850"/>
    <lineage>
        <taxon>Bacteria</taxon>
        <taxon>Fusobacteriati</taxon>
        <taxon>Fusobacteriota</taxon>
        <taxon>Fusobacteriia</taxon>
        <taxon>Fusobacteriales</taxon>
        <taxon>Fusobacteriaceae</taxon>
        <taxon>Fusobacterium</taxon>
    </lineage>
</organism>
<comment type="similarity">
    <text evidence="1">Belongs to the pectinesterase family.</text>
</comment>
<protein>
    <submittedName>
        <fullName evidence="5">Carbohydrate esterase</fullName>
    </submittedName>
</protein>
<dbReference type="RefSeq" id="WP_005886844.1">
    <property type="nucleotide sequence ID" value="NZ_CABMMQ010000002.1"/>
</dbReference>
<dbReference type="Proteomes" id="UP000284676">
    <property type="component" value="Unassembled WGS sequence"/>
</dbReference>
<dbReference type="GeneID" id="62764273"/>
<dbReference type="Gene3D" id="2.160.20.10">
    <property type="entry name" value="Single-stranded right-handed beta-helix, Pectin lyase-like"/>
    <property type="match status" value="1"/>
</dbReference>
<dbReference type="Pfam" id="PF01095">
    <property type="entry name" value="Pectinesterase"/>
    <property type="match status" value="1"/>
</dbReference>
<evidence type="ECO:0000256" key="1">
    <source>
        <dbReference type="ARBA" id="ARBA00008891"/>
    </source>
</evidence>
<dbReference type="EMBL" id="QRHL01000004">
    <property type="protein sequence ID" value="RHF73500.1"/>
    <property type="molecule type" value="Genomic_DNA"/>
</dbReference>
<accession>A0A414PYA8</accession>
<reference evidence="5 6" key="1">
    <citation type="submission" date="2018-08" db="EMBL/GenBank/DDBJ databases">
        <title>A genome reference for cultivated species of the human gut microbiota.</title>
        <authorList>
            <person name="Zou Y."/>
            <person name="Xue W."/>
            <person name="Luo G."/>
        </authorList>
    </citation>
    <scope>NUCLEOTIDE SEQUENCE [LARGE SCALE GENOMIC DNA]</scope>
    <source>
        <strain evidence="5 6">AM25-1</strain>
    </source>
</reference>
<dbReference type="AlphaFoldDB" id="A0A414PYA8"/>
<proteinExistence type="inferred from homology"/>
<keyword evidence="2" id="KW-0378">Hydrolase</keyword>
<dbReference type="InterPro" id="IPR011050">
    <property type="entry name" value="Pectin_lyase_fold/virulence"/>
</dbReference>
<gene>
    <name evidence="5" type="ORF">DW663_04330</name>
</gene>
<dbReference type="PANTHER" id="PTHR31321:SF57">
    <property type="entry name" value="PECTINESTERASE 53-RELATED"/>
    <property type="match status" value="1"/>
</dbReference>
<feature type="domain" description="Pectinesterase catalytic" evidence="4">
    <location>
        <begin position="30"/>
        <end position="301"/>
    </location>
</feature>
<name>A0A414PYA8_FUSMR</name>
<evidence type="ECO:0000313" key="6">
    <source>
        <dbReference type="Proteomes" id="UP000284676"/>
    </source>
</evidence>
<dbReference type="GO" id="GO:0042545">
    <property type="term" value="P:cell wall modification"/>
    <property type="evidence" value="ECO:0007669"/>
    <property type="project" value="InterPro"/>
</dbReference>
<evidence type="ECO:0000256" key="3">
    <source>
        <dbReference type="ARBA" id="ARBA00023085"/>
    </source>
</evidence>
<dbReference type="PANTHER" id="PTHR31321">
    <property type="entry name" value="ACYL-COA THIOESTER HYDROLASE YBHC-RELATED"/>
    <property type="match status" value="1"/>
</dbReference>
<dbReference type="InterPro" id="IPR000070">
    <property type="entry name" value="Pectinesterase_cat"/>
</dbReference>
<dbReference type="GO" id="GO:0009279">
    <property type="term" value="C:cell outer membrane"/>
    <property type="evidence" value="ECO:0007669"/>
    <property type="project" value="TreeGrafter"/>
</dbReference>
<evidence type="ECO:0000256" key="2">
    <source>
        <dbReference type="ARBA" id="ARBA00022801"/>
    </source>
</evidence>
<dbReference type="InterPro" id="IPR012334">
    <property type="entry name" value="Pectin_lyas_fold"/>
</dbReference>
<sequence length="321" mass="36748">MYKKVILGLFFIVNFIMWGRENMFQLDDTMSIQKIINSIDSKERTVIYLKNGIYKEKLYINKPNIKLLGESKNGVIIEWDDASDTIKRDGSQETYGTAGSASVTIFPEAVGFQAENITFLNSFDYNRSNFKNKQAVALKNDADMSEFRNCNFLGNQDTLYANTGRQYYFECYIEGHVDFIFGAAQAYFEKCEIFSKDKKDEKVNGYVTAASTKETEELGFIFNACNFVSDAKANTVYLGRPWHPGKRPGHNPSVIIMNSDLGKHINNEGWTVMSGFLPEDARFYEYSNTGIGAKENIKRRVLSKEEAQKITKEKLFKDWKV</sequence>
<comment type="caution">
    <text evidence="5">The sequence shown here is derived from an EMBL/GenBank/DDBJ whole genome shotgun (WGS) entry which is preliminary data.</text>
</comment>